<keyword evidence="10" id="KW-0472">Membrane</keyword>
<dbReference type="PANTHER" id="PTHR47947:SF62">
    <property type="entry name" value="CYTOCHROME P450, FAMILY 81, SUBFAMILY D, POLYPEPTIDE 5"/>
    <property type="match status" value="1"/>
</dbReference>
<evidence type="ECO:0000256" key="2">
    <source>
        <dbReference type="ARBA" id="ARBA00010617"/>
    </source>
</evidence>
<keyword evidence="8" id="KW-0408">Iron</keyword>
<keyword evidence="9" id="KW-0503">Monooxygenase</keyword>
<dbReference type="Proteomes" id="UP001396334">
    <property type="component" value="Unassembled WGS sequence"/>
</dbReference>
<keyword evidence="12" id="KW-1185">Reference proteome</keyword>
<comment type="similarity">
    <text evidence="2">Belongs to the cytochrome P450 family.</text>
</comment>
<organism evidence="11 12">
    <name type="scientific">Hibiscus sabdariffa</name>
    <name type="common">roselle</name>
    <dbReference type="NCBI Taxonomy" id="183260"/>
    <lineage>
        <taxon>Eukaryota</taxon>
        <taxon>Viridiplantae</taxon>
        <taxon>Streptophyta</taxon>
        <taxon>Embryophyta</taxon>
        <taxon>Tracheophyta</taxon>
        <taxon>Spermatophyta</taxon>
        <taxon>Magnoliopsida</taxon>
        <taxon>eudicotyledons</taxon>
        <taxon>Gunneridae</taxon>
        <taxon>Pentapetalae</taxon>
        <taxon>rosids</taxon>
        <taxon>malvids</taxon>
        <taxon>Malvales</taxon>
        <taxon>Malvaceae</taxon>
        <taxon>Malvoideae</taxon>
        <taxon>Hibiscus</taxon>
    </lineage>
</organism>
<evidence type="ECO:0000256" key="8">
    <source>
        <dbReference type="ARBA" id="ARBA00023004"/>
    </source>
</evidence>
<accession>A0ABR2NM63</accession>
<dbReference type="SUPFAM" id="SSF48264">
    <property type="entry name" value="Cytochrome P450"/>
    <property type="match status" value="1"/>
</dbReference>
<keyword evidence="3" id="KW-0349">Heme</keyword>
<dbReference type="EMBL" id="JBBPBN010000125">
    <property type="protein sequence ID" value="KAK8977072.1"/>
    <property type="molecule type" value="Genomic_DNA"/>
</dbReference>
<comment type="caution">
    <text evidence="11">The sequence shown here is derived from an EMBL/GenBank/DDBJ whole genome shotgun (WGS) entry which is preliminary data.</text>
</comment>
<sequence length="121" mass="13745">MVVLSSSTAAEECLVKNDIVFANRPKFIIAKHLGYNYTTVVTSSYGDHWRNLRRIGANEIFSPARLNATVNARRDEMRRLLTRLSNESREGFAKVELKSMLSDLSLNNIMRTVAGETVLRR</sequence>
<evidence type="ECO:0000256" key="6">
    <source>
        <dbReference type="ARBA" id="ARBA00022989"/>
    </source>
</evidence>
<protein>
    <recommendedName>
        <fullName evidence="13">Cytochrome P450</fullName>
    </recommendedName>
</protein>
<evidence type="ECO:0000256" key="7">
    <source>
        <dbReference type="ARBA" id="ARBA00023002"/>
    </source>
</evidence>
<evidence type="ECO:0000256" key="1">
    <source>
        <dbReference type="ARBA" id="ARBA00004167"/>
    </source>
</evidence>
<name>A0ABR2NM63_9ROSI</name>
<keyword evidence="6" id="KW-1133">Transmembrane helix</keyword>
<dbReference type="PANTHER" id="PTHR47947">
    <property type="entry name" value="CYTOCHROME P450 82C3-RELATED"/>
    <property type="match status" value="1"/>
</dbReference>
<reference evidence="11 12" key="1">
    <citation type="journal article" date="2024" name="G3 (Bethesda)">
        <title>Genome assembly of Hibiscus sabdariffa L. provides insights into metabolisms of medicinal natural products.</title>
        <authorList>
            <person name="Kim T."/>
        </authorList>
    </citation>
    <scope>NUCLEOTIDE SEQUENCE [LARGE SCALE GENOMIC DNA]</scope>
    <source>
        <strain evidence="11">TK-2024</strain>
        <tissue evidence="11">Old leaves</tissue>
    </source>
</reference>
<keyword evidence="7" id="KW-0560">Oxidoreductase</keyword>
<dbReference type="InterPro" id="IPR036396">
    <property type="entry name" value="Cyt_P450_sf"/>
</dbReference>
<dbReference type="InterPro" id="IPR001128">
    <property type="entry name" value="Cyt_P450"/>
</dbReference>
<gene>
    <name evidence="11" type="ORF">V6N11_019739</name>
</gene>
<keyword evidence="5" id="KW-0479">Metal-binding</keyword>
<comment type="subcellular location">
    <subcellularLocation>
        <location evidence="1">Membrane</location>
        <topology evidence="1">Single-pass membrane protein</topology>
    </subcellularLocation>
</comment>
<evidence type="ECO:0000256" key="3">
    <source>
        <dbReference type="ARBA" id="ARBA00022617"/>
    </source>
</evidence>
<evidence type="ECO:0008006" key="13">
    <source>
        <dbReference type="Google" id="ProtNLM"/>
    </source>
</evidence>
<evidence type="ECO:0000313" key="11">
    <source>
        <dbReference type="EMBL" id="KAK8977072.1"/>
    </source>
</evidence>
<dbReference type="Pfam" id="PF00067">
    <property type="entry name" value="p450"/>
    <property type="match status" value="1"/>
</dbReference>
<evidence type="ECO:0000256" key="5">
    <source>
        <dbReference type="ARBA" id="ARBA00022723"/>
    </source>
</evidence>
<keyword evidence="4" id="KW-0812">Transmembrane</keyword>
<evidence type="ECO:0000256" key="9">
    <source>
        <dbReference type="ARBA" id="ARBA00023033"/>
    </source>
</evidence>
<evidence type="ECO:0000313" key="12">
    <source>
        <dbReference type="Proteomes" id="UP001396334"/>
    </source>
</evidence>
<evidence type="ECO:0000256" key="10">
    <source>
        <dbReference type="ARBA" id="ARBA00023136"/>
    </source>
</evidence>
<dbReference type="InterPro" id="IPR050651">
    <property type="entry name" value="Plant_Cytochrome_P450_Monoox"/>
</dbReference>
<evidence type="ECO:0000256" key="4">
    <source>
        <dbReference type="ARBA" id="ARBA00022692"/>
    </source>
</evidence>
<dbReference type="Gene3D" id="1.10.630.10">
    <property type="entry name" value="Cytochrome P450"/>
    <property type="match status" value="1"/>
</dbReference>
<proteinExistence type="inferred from homology"/>